<feature type="signal peptide" evidence="2">
    <location>
        <begin position="1"/>
        <end position="25"/>
    </location>
</feature>
<keyword evidence="2" id="KW-0732">Signal</keyword>
<dbReference type="EMBL" id="CP022685">
    <property type="protein sequence ID" value="ATL29640.1"/>
    <property type="molecule type" value="Genomic_DNA"/>
</dbReference>
<evidence type="ECO:0000259" key="3">
    <source>
        <dbReference type="Pfam" id="PF18998"/>
    </source>
</evidence>
<feature type="region of interest" description="Disordered" evidence="1">
    <location>
        <begin position="168"/>
        <end position="195"/>
    </location>
</feature>
<dbReference type="RefSeq" id="WP_098244110.1">
    <property type="nucleotide sequence ID" value="NZ_CP022685.1"/>
</dbReference>
<keyword evidence="5" id="KW-1185">Reference proteome</keyword>
<evidence type="ECO:0000313" key="5">
    <source>
        <dbReference type="Proteomes" id="UP000221011"/>
    </source>
</evidence>
<dbReference type="Proteomes" id="UP000221011">
    <property type="component" value="Chromosome"/>
</dbReference>
<evidence type="ECO:0000256" key="1">
    <source>
        <dbReference type="SAM" id="MobiDB-lite"/>
    </source>
</evidence>
<evidence type="ECO:0000256" key="2">
    <source>
        <dbReference type="SAM" id="SignalP"/>
    </source>
</evidence>
<dbReference type="SUPFAM" id="SSF55486">
    <property type="entry name" value="Metalloproteases ('zincins'), catalytic domain"/>
    <property type="match status" value="1"/>
</dbReference>
<dbReference type="AlphaFoldDB" id="A0A291QCY2"/>
<dbReference type="Pfam" id="PF13582">
    <property type="entry name" value="Reprolysin_3"/>
    <property type="match status" value="1"/>
</dbReference>
<evidence type="ECO:0000313" key="4">
    <source>
        <dbReference type="EMBL" id="ATL29640.1"/>
    </source>
</evidence>
<dbReference type="InterPro" id="IPR013207">
    <property type="entry name" value="LGFP"/>
</dbReference>
<reference evidence="4 5" key="1">
    <citation type="submission" date="2017-08" db="EMBL/GenBank/DDBJ databases">
        <title>Complete Genome Sequence of Streptomyces formicae KY5, the formicamycin producer.</title>
        <authorList>
            <person name="Holmes N.A."/>
            <person name="Devine R."/>
            <person name="Qin Z."/>
            <person name="Seipke R.F."/>
            <person name="Wilkinson B."/>
            <person name="Hutchings M.I."/>
        </authorList>
    </citation>
    <scope>NUCLEOTIDE SEQUENCE [LARGE SCALE GENOMIC DNA]</scope>
    <source>
        <strain evidence="4 5">KY5</strain>
    </source>
</reference>
<dbReference type="InterPro" id="IPR044060">
    <property type="entry name" value="Bacterial_rp_domain"/>
</dbReference>
<feature type="compositionally biased region" description="Acidic residues" evidence="1">
    <location>
        <begin position="169"/>
        <end position="178"/>
    </location>
</feature>
<dbReference type="Pfam" id="PF08310">
    <property type="entry name" value="LGFP"/>
    <property type="match status" value="1"/>
</dbReference>
<proteinExistence type="predicted"/>
<dbReference type="KEGG" id="sfk:KY5_4622"/>
<dbReference type="Pfam" id="PF18998">
    <property type="entry name" value="Flg_new_2"/>
    <property type="match status" value="1"/>
</dbReference>
<accession>A0A291QCY2</accession>
<feature type="domain" description="Bacterial repeat" evidence="3">
    <location>
        <begin position="451"/>
        <end position="521"/>
    </location>
</feature>
<feature type="chain" id="PRO_5038456495" evidence="2">
    <location>
        <begin position="26"/>
        <end position="638"/>
    </location>
</feature>
<gene>
    <name evidence="4" type="ORF">KY5_4622</name>
</gene>
<organism evidence="4 5">
    <name type="scientific">Streptomyces formicae</name>
    <dbReference type="NCBI Taxonomy" id="1616117"/>
    <lineage>
        <taxon>Bacteria</taxon>
        <taxon>Bacillati</taxon>
        <taxon>Actinomycetota</taxon>
        <taxon>Actinomycetes</taxon>
        <taxon>Kitasatosporales</taxon>
        <taxon>Streptomycetaceae</taxon>
        <taxon>Streptomyces</taxon>
    </lineage>
</organism>
<protein>
    <submittedName>
        <fullName evidence="4">Sporulation protein-related proteins</fullName>
    </submittedName>
</protein>
<name>A0A291QCY2_9ACTN</name>
<sequence length="638" mass="69199">MSRPRHAPRAVRSALTALLVTVGLAAPVAAASPREPVPGSDPWVIRTATVELRREHFSYLCDRPEAGPPPRPTLTFFPYDVTAQVVEDHSMDDGQGTISWSGHEVGHPDNQVDVEVSNACAGDDSGKPIVLEGFADLGARGAYAVHPAEGRPSTAVFEEWDLSKLPRDTEDDAVDSQEADAPPAPPRGRDRSERSRPAVVDVLLLFTPKEAAKARGHRSFRSLRATASTIETRMNRALSDSGVRASVDVVHAQEVTGFKNARAESDAGAMLDLLSNPTDRHVGAEAAALRERYAADTVMILADNGGSGMANRPDDPGPGTAEQAFAVEGLEAVFTDGVSHEMGHNLGLDHDRWTLAHDKYGRGTPSTTYPYNTGWITPDQKYSTVMAYEWNCAAGKKWCDQVNQYANRTNRYGGQPLGDKDNDQARVLKKTTRLVGDYRVPAAPRPRHTLTLAASPARGGTTRAFVWGPYKTGTRVVVRAYPAAGYAFAGWTLDGTPHANKSRDMSLAMNAGHRLVARFTAGCAKPPTGGFLKKWTQLGGAKGRLKCPTGDRRALPKGGGFQHFQGGSLYYSPKTGMHPVWGAFRTAWQKGGWERGRLGYPRSGEKRLNAAGDVRQWFQGGSLTWHAKSRKVTAWYAK</sequence>